<dbReference type="EMBL" id="LFYR01000670">
    <property type="protein sequence ID" value="KMZ71581.1"/>
    <property type="molecule type" value="Genomic_DNA"/>
</dbReference>
<dbReference type="OrthoDB" id="1932122at2759"/>
<accession>A0A0K9PRH8</accession>
<dbReference type="Proteomes" id="UP000036987">
    <property type="component" value="Unassembled WGS sequence"/>
</dbReference>
<sequence>MEKDEFGTILEHFSVVRSREFCLNERNNVVRENIEDDFYEDPFWEKLRIKAEKKVSPMKAANFCKAFQQIYKKLVYEELSLDAARNFLNSNSKNPKP</sequence>
<evidence type="ECO:0000313" key="2">
    <source>
        <dbReference type="Proteomes" id="UP000036987"/>
    </source>
</evidence>
<dbReference type="AlphaFoldDB" id="A0A0K9PRH8"/>
<dbReference type="PANTHER" id="PTHR35312:SF1">
    <property type="entry name" value="OS07G0641800 PROTEIN"/>
    <property type="match status" value="1"/>
</dbReference>
<organism evidence="1 2">
    <name type="scientific">Zostera marina</name>
    <name type="common">Eelgrass</name>
    <dbReference type="NCBI Taxonomy" id="29655"/>
    <lineage>
        <taxon>Eukaryota</taxon>
        <taxon>Viridiplantae</taxon>
        <taxon>Streptophyta</taxon>
        <taxon>Embryophyta</taxon>
        <taxon>Tracheophyta</taxon>
        <taxon>Spermatophyta</taxon>
        <taxon>Magnoliopsida</taxon>
        <taxon>Liliopsida</taxon>
        <taxon>Zosteraceae</taxon>
        <taxon>Zostera</taxon>
    </lineage>
</organism>
<keyword evidence="2" id="KW-1185">Reference proteome</keyword>
<reference evidence="2" key="1">
    <citation type="journal article" date="2016" name="Nature">
        <title>The genome of the seagrass Zostera marina reveals angiosperm adaptation to the sea.</title>
        <authorList>
            <person name="Olsen J.L."/>
            <person name="Rouze P."/>
            <person name="Verhelst B."/>
            <person name="Lin Y.-C."/>
            <person name="Bayer T."/>
            <person name="Collen J."/>
            <person name="Dattolo E."/>
            <person name="De Paoli E."/>
            <person name="Dittami S."/>
            <person name="Maumus F."/>
            <person name="Michel G."/>
            <person name="Kersting A."/>
            <person name="Lauritano C."/>
            <person name="Lohaus R."/>
            <person name="Toepel M."/>
            <person name="Tonon T."/>
            <person name="Vanneste K."/>
            <person name="Amirebrahimi M."/>
            <person name="Brakel J."/>
            <person name="Bostroem C."/>
            <person name="Chovatia M."/>
            <person name="Grimwood J."/>
            <person name="Jenkins J.W."/>
            <person name="Jueterbock A."/>
            <person name="Mraz A."/>
            <person name="Stam W.T."/>
            <person name="Tice H."/>
            <person name="Bornberg-Bauer E."/>
            <person name="Green P.J."/>
            <person name="Pearson G.A."/>
            <person name="Procaccini G."/>
            <person name="Duarte C.M."/>
            <person name="Schmutz J."/>
            <person name="Reusch T.B.H."/>
            <person name="Van de Peer Y."/>
        </authorList>
    </citation>
    <scope>NUCLEOTIDE SEQUENCE [LARGE SCALE GENOMIC DNA]</scope>
    <source>
        <strain evidence="2">cv. Finnish</strain>
    </source>
</reference>
<gene>
    <name evidence="1" type="ORF">ZOSMA_179G00070</name>
</gene>
<comment type="caution">
    <text evidence="1">The sequence shown here is derived from an EMBL/GenBank/DDBJ whole genome shotgun (WGS) entry which is preliminary data.</text>
</comment>
<proteinExistence type="predicted"/>
<dbReference type="PANTHER" id="PTHR35312">
    <property type="entry name" value="OS07G0641800 PROTEIN"/>
    <property type="match status" value="1"/>
</dbReference>
<protein>
    <submittedName>
        <fullName evidence="1">Uncharacterized protein</fullName>
    </submittedName>
</protein>
<evidence type="ECO:0000313" key="1">
    <source>
        <dbReference type="EMBL" id="KMZ71581.1"/>
    </source>
</evidence>
<name>A0A0K9PRH8_ZOSMR</name>